<dbReference type="STRING" id="34720.A0A195EXF5"/>
<feature type="transmembrane region" description="Helical" evidence="8">
    <location>
        <begin position="145"/>
        <end position="165"/>
    </location>
</feature>
<evidence type="ECO:0000256" key="3">
    <source>
        <dbReference type="ARBA" id="ARBA00022692"/>
    </source>
</evidence>
<proteinExistence type="inferred from homology"/>
<evidence type="ECO:0000256" key="4">
    <source>
        <dbReference type="ARBA" id="ARBA00022989"/>
    </source>
</evidence>
<dbReference type="PANTHER" id="PTHR21143:SF133">
    <property type="entry name" value="GUSTATORY AND PHEROMONE RECEPTOR 32A-RELATED"/>
    <property type="match status" value="1"/>
</dbReference>
<dbReference type="Pfam" id="PF08395">
    <property type="entry name" value="7tm_7"/>
    <property type="match status" value="1"/>
</dbReference>
<gene>
    <name evidence="9" type="ORF">ALC56_12724</name>
</gene>
<dbReference type="GO" id="GO:0007165">
    <property type="term" value="P:signal transduction"/>
    <property type="evidence" value="ECO:0007669"/>
    <property type="project" value="UniProtKB-KW"/>
</dbReference>
<dbReference type="GO" id="GO:0008049">
    <property type="term" value="P:male courtship behavior"/>
    <property type="evidence" value="ECO:0007669"/>
    <property type="project" value="TreeGrafter"/>
</dbReference>
<protein>
    <recommendedName>
        <fullName evidence="8">Gustatory receptor</fullName>
    </recommendedName>
</protein>
<feature type="transmembrane region" description="Helical" evidence="8">
    <location>
        <begin position="265"/>
        <end position="288"/>
    </location>
</feature>
<keyword evidence="3 8" id="KW-0812">Transmembrane</keyword>
<feature type="transmembrane region" description="Helical" evidence="8">
    <location>
        <begin position="378"/>
        <end position="398"/>
    </location>
</feature>
<accession>A0A195EXF5</accession>
<dbReference type="AlphaFoldDB" id="A0A195EXF5"/>
<dbReference type="EMBL" id="KQ981923">
    <property type="protein sequence ID" value="KYN32908.1"/>
    <property type="molecule type" value="Genomic_DNA"/>
</dbReference>
<dbReference type="PANTHER" id="PTHR21143">
    <property type="entry name" value="INVERTEBRATE GUSTATORY RECEPTOR"/>
    <property type="match status" value="1"/>
</dbReference>
<keyword evidence="6 8" id="KW-0675">Receptor</keyword>
<feature type="transmembrane region" description="Helical" evidence="8">
    <location>
        <begin position="300"/>
        <end position="321"/>
    </location>
</feature>
<dbReference type="Proteomes" id="UP000078541">
    <property type="component" value="Unassembled WGS sequence"/>
</dbReference>
<evidence type="ECO:0000313" key="9">
    <source>
        <dbReference type="EMBL" id="KYN32908.1"/>
    </source>
</evidence>
<comment type="subcellular location">
    <subcellularLocation>
        <location evidence="1 8">Cell membrane</location>
        <topology evidence="1 8">Multi-pass membrane protein</topology>
    </subcellularLocation>
</comment>
<feature type="transmembrane region" description="Helical" evidence="8">
    <location>
        <begin position="21"/>
        <end position="47"/>
    </location>
</feature>
<evidence type="ECO:0000256" key="7">
    <source>
        <dbReference type="ARBA" id="ARBA00023224"/>
    </source>
</evidence>
<evidence type="ECO:0000256" key="5">
    <source>
        <dbReference type="ARBA" id="ARBA00023136"/>
    </source>
</evidence>
<keyword evidence="7 8" id="KW-0807">Transducer</keyword>
<reference evidence="9 10" key="1">
    <citation type="submission" date="2016-03" db="EMBL/GenBank/DDBJ databases">
        <title>Trachymyrmex septentrionalis WGS genome.</title>
        <authorList>
            <person name="Nygaard S."/>
            <person name="Hu H."/>
            <person name="Boomsma J."/>
            <person name="Zhang G."/>
        </authorList>
    </citation>
    <scope>NUCLEOTIDE SEQUENCE [LARGE SCALE GENOMIC DNA]</scope>
    <source>
        <strain evidence="9">Tsep2-gDNA-1</strain>
        <tissue evidence="9">Whole body</tissue>
    </source>
</reference>
<dbReference type="GO" id="GO:0030424">
    <property type="term" value="C:axon"/>
    <property type="evidence" value="ECO:0007669"/>
    <property type="project" value="TreeGrafter"/>
</dbReference>
<dbReference type="GO" id="GO:0043025">
    <property type="term" value="C:neuronal cell body"/>
    <property type="evidence" value="ECO:0007669"/>
    <property type="project" value="TreeGrafter"/>
</dbReference>
<organism evidence="9 10">
    <name type="scientific">Trachymyrmex septentrionalis</name>
    <dbReference type="NCBI Taxonomy" id="34720"/>
    <lineage>
        <taxon>Eukaryota</taxon>
        <taxon>Metazoa</taxon>
        <taxon>Ecdysozoa</taxon>
        <taxon>Arthropoda</taxon>
        <taxon>Hexapoda</taxon>
        <taxon>Insecta</taxon>
        <taxon>Pterygota</taxon>
        <taxon>Neoptera</taxon>
        <taxon>Endopterygota</taxon>
        <taxon>Hymenoptera</taxon>
        <taxon>Apocrita</taxon>
        <taxon>Aculeata</taxon>
        <taxon>Formicoidea</taxon>
        <taxon>Formicidae</taxon>
        <taxon>Myrmicinae</taxon>
        <taxon>Trachymyrmex</taxon>
    </lineage>
</organism>
<evidence type="ECO:0000256" key="1">
    <source>
        <dbReference type="ARBA" id="ARBA00004651"/>
    </source>
</evidence>
<dbReference type="InterPro" id="IPR013604">
    <property type="entry name" value="7TM_chemorcpt"/>
</dbReference>
<evidence type="ECO:0000313" key="10">
    <source>
        <dbReference type="Proteomes" id="UP000078541"/>
    </source>
</evidence>
<feature type="transmembrane region" description="Helical" evidence="8">
    <location>
        <begin position="100"/>
        <end position="118"/>
    </location>
</feature>
<name>A0A195EXF5_9HYME</name>
<dbReference type="GO" id="GO:0050909">
    <property type="term" value="P:sensory perception of taste"/>
    <property type="evidence" value="ECO:0007669"/>
    <property type="project" value="InterPro"/>
</dbReference>
<dbReference type="GO" id="GO:0030425">
    <property type="term" value="C:dendrite"/>
    <property type="evidence" value="ECO:0007669"/>
    <property type="project" value="TreeGrafter"/>
</dbReference>
<comment type="similarity">
    <text evidence="8">Belongs to the insect chemoreceptor superfamily. Gustatory receptor (GR) family.</text>
</comment>
<evidence type="ECO:0000256" key="6">
    <source>
        <dbReference type="ARBA" id="ARBA00023170"/>
    </source>
</evidence>
<sequence length="407" mass="47181">MFNLLSKFQRFINKRKGTIWLLFYATNFNSLMYPCFTFSRILGIFPYKIDALNIKACKSYYILSTIITCAICICDTIIVHDININKKIKFNSISRLLERNCFYILSGSIIVITFILSGPRRHLLQTVLKLSSKLPQKSYQNLSRLIHAKDIFGFSFIIMLAIYNLKIQGSILGKITLVYIEMLVLQMDMLYMNCVCVIKACFKQINDGLVNLRELMVNSEPYTLREINDKERNTVILMELKTLKKQHMAISDTVQMLNMIFTLQLLFTIIKTFIFITFNLYFCLLRAQESDSLNNPEKEIYYNTLIANITFYITKIMLIVWSCETSKNQAMEISTTVIDISNSNNDKEIEYELELFSLQLMHRKNIFSAKGFTINAKLLTTMMGGVATYLLILIQFLLMSNSCNAKI</sequence>
<dbReference type="GO" id="GO:0005886">
    <property type="term" value="C:plasma membrane"/>
    <property type="evidence" value="ECO:0007669"/>
    <property type="project" value="UniProtKB-SubCell"/>
</dbReference>
<dbReference type="GO" id="GO:0007635">
    <property type="term" value="P:chemosensory behavior"/>
    <property type="evidence" value="ECO:0007669"/>
    <property type="project" value="TreeGrafter"/>
</dbReference>
<comment type="function">
    <text evidence="8">Gustatory receptor which mediates acceptance or avoidance behavior, depending on its substrates.</text>
</comment>
<feature type="transmembrane region" description="Helical" evidence="8">
    <location>
        <begin position="59"/>
        <end position="79"/>
    </location>
</feature>
<keyword evidence="2 8" id="KW-1003">Cell membrane</keyword>
<evidence type="ECO:0000256" key="8">
    <source>
        <dbReference type="RuleBase" id="RU363108"/>
    </source>
</evidence>
<keyword evidence="5 8" id="KW-0472">Membrane</keyword>
<evidence type="ECO:0000256" key="2">
    <source>
        <dbReference type="ARBA" id="ARBA00022475"/>
    </source>
</evidence>
<keyword evidence="10" id="KW-1185">Reference proteome</keyword>
<keyword evidence="4 8" id="KW-1133">Transmembrane helix</keyword>